<dbReference type="PANTHER" id="PTHR34039">
    <property type="entry name" value="UPF0102 PROTEIN YRAN"/>
    <property type="match status" value="1"/>
</dbReference>
<sequence length="116" mass="13255">MKAKPLGRKGEDLAASYLRDIGWEILERNYTTWLGEIDLICRDRGTLVFVEVKTRTATDFARPDQSVTQRKQAKLRRLVEDYLVQHRQESADVRFDVLGVTLGSGHPEFDHIVGAL</sequence>
<dbReference type="AlphaFoldDB" id="A0A937XFT1"/>
<gene>
    <name evidence="3" type="ORF">FJY68_03070</name>
</gene>
<dbReference type="HAMAP" id="MF_00048">
    <property type="entry name" value="UPF0102"/>
    <property type="match status" value="1"/>
</dbReference>
<reference evidence="3" key="1">
    <citation type="submission" date="2019-03" db="EMBL/GenBank/DDBJ databases">
        <title>Lake Tanganyika Metagenome-Assembled Genomes (MAGs).</title>
        <authorList>
            <person name="Tran P."/>
        </authorList>
    </citation>
    <scope>NUCLEOTIDE SEQUENCE</scope>
    <source>
        <strain evidence="3">K_DeepCast_150m_m2_040</strain>
    </source>
</reference>
<dbReference type="Proteomes" id="UP000779900">
    <property type="component" value="Unassembled WGS sequence"/>
</dbReference>
<name>A0A937XFT1_UNCW3</name>
<dbReference type="NCBIfam" id="NF009150">
    <property type="entry name" value="PRK12497.1-3"/>
    <property type="match status" value="1"/>
</dbReference>
<evidence type="ECO:0000313" key="3">
    <source>
        <dbReference type="EMBL" id="MBM3330818.1"/>
    </source>
</evidence>
<evidence type="ECO:0000313" key="4">
    <source>
        <dbReference type="Proteomes" id="UP000779900"/>
    </source>
</evidence>
<comment type="similarity">
    <text evidence="1 2">Belongs to the UPF0102 family.</text>
</comment>
<dbReference type="PANTHER" id="PTHR34039:SF1">
    <property type="entry name" value="UPF0102 PROTEIN YRAN"/>
    <property type="match status" value="1"/>
</dbReference>
<dbReference type="GO" id="GO:0003676">
    <property type="term" value="F:nucleic acid binding"/>
    <property type="evidence" value="ECO:0007669"/>
    <property type="project" value="InterPro"/>
</dbReference>
<protein>
    <recommendedName>
        <fullName evidence="2">UPF0102 protein FJY68_03070</fullName>
    </recommendedName>
</protein>
<dbReference type="InterPro" id="IPR011335">
    <property type="entry name" value="Restrct_endonuc-II-like"/>
</dbReference>
<dbReference type="NCBIfam" id="NF009154">
    <property type="entry name" value="PRK12497.3-3"/>
    <property type="match status" value="1"/>
</dbReference>
<organism evidence="3 4">
    <name type="scientific">candidate division WOR-3 bacterium</name>
    <dbReference type="NCBI Taxonomy" id="2052148"/>
    <lineage>
        <taxon>Bacteria</taxon>
        <taxon>Bacteria division WOR-3</taxon>
    </lineage>
</organism>
<dbReference type="InterPro" id="IPR011856">
    <property type="entry name" value="tRNA_endonuc-like_dom_sf"/>
</dbReference>
<dbReference type="CDD" id="cd20736">
    <property type="entry name" value="PoNe_Nuclease"/>
    <property type="match status" value="1"/>
</dbReference>
<dbReference type="EMBL" id="VGIR01000011">
    <property type="protein sequence ID" value="MBM3330818.1"/>
    <property type="molecule type" value="Genomic_DNA"/>
</dbReference>
<accession>A0A937XFT1</accession>
<comment type="caution">
    <text evidence="3">The sequence shown here is derived from an EMBL/GenBank/DDBJ whole genome shotgun (WGS) entry which is preliminary data.</text>
</comment>
<evidence type="ECO:0000256" key="1">
    <source>
        <dbReference type="ARBA" id="ARBA00006738"/>
    </source>
</evidence>
<evidence type="ECO:0000256" key="2">
    <source>
        <dbReference type="HAMAP-Rule" id="MF_00048"/>
    </source>
</evidence>
<dbReference type="NCBIfam" id="TIGR00252">
    <property type="entry name" value="YraN family protein"/>
    <property type="match status" value="1"/>
</dbReference>
<dbReference type="Gene3D" id="3.40.1350.10">
    <property type="match status" value="1"/>
</dbReference>
<dbReference type="InterPro" id="IPR003509">
    <property type="entry name" value="UPF0102_YraN-like"/>
</dbReference>
<dbReference type="Pfam" id="PF02021">
    <property type="entry name" value="UPF0102"/>
    <property type="match status" value="1"/>
</dbReference>
<proteinExistence type="inferred from homology"/>
<dbReference type="SUPFAM" id="SSF52980">
    <property type="entry name" value="Restriction endonuclease-like"/>
    <property type="match status" value="1"/>
</dbReference>